<dbReference type="InterPro" id="IPR011701">
    <property type="entry name" value="MFS"/>
</dbReference>
<dbReference type="PANTHER" id="PTHR23525:SF1">
    <property type="entry name" value="NODULIN-LIKE DOMAIN-CONTAINING PROTEIN"/>
    <property type="match status" value="1"/>
</dbReference>
<evidence type="ECO:0000313" key="3">
    <source>
        <dbReference type="Proteomes" id="UP000007264"/>
    </source>
</evidence>
<accession>I0Z7J5</accession>
<protein>
    <submittedName>
        <fullName evidence="2">MFS general substrate transporter</fullName>
    </submittedName>
</protein>
<feature type="transmembrane region" description="Helical" evidence="1">
    <location>
        <begin position="347"/>
        <end position="370"/>
    </location>
</feature>
<keyword evidence="1" id="KW-0472">Membrane</keyword>
<dbReference type="eggNOG" id="ENOG502QPTK">
    <property type="taxonomic scope" value="Eukaryota"/>
</dbReference>
<sequence>MHSSGRLPRDRVLRATAAVNALAIILTVYAVLAPQYDVSLLHITTDNKFLLLCGAMALWGAAYGSWPIVDSLFADSVPTGGRDRIYTLMYSSNYLASAIGPLLAALLFWLRGNSWSLHTLGAVVLIGMAVALVPICTIFMFNDDNSLDAEAGPITEALLQPQKDVEEGPGERKGTGGRERWLCLTPTAVPYLLAASDTVYGLASGMTIKFFPVFWIQEVQLSPMAVQGMAAAVPFLLALSSYAMHPLALCIGRVHAISAVKLLGGFLLVWMSLDQGMWRNPPLVVCVYLLRTMANNSTYALQKSILMDFVPKSARARWNSLDSLFVFSWSGSAAFGGFMIAKWGFGAAFLITAIMQLLAWAILVPLVWLVPRSMPIPAALSQAQDQAPPTGGVEAESCLSSAAAESTALLSGNLQAATPIAVTATNTASTSPVGSLR</sequence>
<dbReference type="PANTHER" id="PTHR23525">
    <property type="entry name" value="TRANSPORTER, PUTATIVE-RELATED"/>
    <property type="match status" value="1"/>
</dbReference>
<dbReference type="Gene3D" id="1.20.1250.20">
    <property type="entry name" value="MFS general substrate transporter like domains"/>
    <property type="match status" value="1"/>
</dbReference>
<dbReference type="InterPro" id="IPR036259">
    <property type="entry name" value="MFS_trans_sf"/>
</dbReference>
<dbReference type="OrthoDB" id="541403at2759"/>
<evidence type="ECO:0000313" key="2">
    <source>
        <dbReference type="EMBL" id="EIE26614.1"/>
    </source>
</evidence>
<comment type="caution">
    <text evidence="2">The sequence shown here is derived from an EMBL/GenBank/DDBJ whole genome shotgun (WGS) entry which is preliminary data.</text>
</comment>
<proteinExistence type="predicted"/>
<reference evidence="2 3" key="1">
    <citation type="journal article" date="2012" name="Genome Biol.">
        <title>The genome of the polar eukaryotic microalga coccomyxa subellipsoidea reveals traits of cold adaptation.</title>
        <authorList>
            <person name="Blanc G."/>
            <person name="Agarkova I."/>
            <person name="Grimwood J."/>
            <person name="Kuo A."/>
            <person name="Brueggeman A."/>
            <person name="Dunigan D."/>
            <person name="Gurnon J."/>
            <person name="Ladunga I."/>
            <person name="Lindquist E."/>
            <person name="Lucas S."/>
            <person name="Pangilinan J."/>
            <person name="Proschold T."/>
            <person name="Salamov A."/>
            <person name="Schmutz J."/>
            <person name="Weeks D."/>
            <person name="Yamada T."/>
            <person name="Claverie J.M."/>
            <person name="Grigoriev I."/>
            <person name="Van Etten J."/>
            <person name="Lomsadze A."/>
            <person name="Borodovsky M."/>
        </authorList>
    </citation>
    <scope>NUCLEOTIDE SEQUENCE [LARGE SCALE GENOMIC DNA]</scope>
    <source>
        <strain evidence="2 3">C-169</strain>
    </source>
</reference>
<name>I0Z7J5_COCSC</name>
<feature type="transmembrane region" description="Helical" evidence="1">
    <location>
        <begin position="12"/>
        <end position="33"/>
    </location>
</feature>
<evidence type="ECO:0000256" key="1">
    <source>
        <dbReference type="SAM" id="Phobius"/>
    </source>
</evidence>
<keyword evidence="1" id="KW-0812">Transmembrane</keyword>
<keyword evidence="3" id="KW-1185">Reference proteome</keyword>
<feature type="transmembrane region" description="Helical" evidence="1">
    <location>
        <begin position="228"/>
        <end position="248"/>
    </location>
</feature>
<feature type="transmembrane region" description="Helical" evidence="1">
    <location>
        <begin position="254"/>
        <end position="273"/>
    </location>
</feature>
<organism evidence="2 3">
    <name type="scientific">Coccomyxa subellipsoidea (strain C-169)</name>
    <name type="common">Green microalga</name>
    <dbReference type="NCBI Taxonomy" id="574566"/>
    <lineage>
        <taxon>Eukaryota</taxon>
        <taxon>Viridiplantae</taxon>
        <taxon>Chlorophyta</taxon>
        <taxon>core chlorophytes</taxon>
        <taxon>Trebouxiophyceae</taxon>
        <taxon>Trebouxiophyceae incertae sedis</taxon>
        <taxon>Coccomyxaceae</taxon>
        <taxon>Coccomyxa</taxon>
        <taxon>Coccomyxa subellipsoidea</taxon>
    </lineage>
</organism>
<dbReference type="GO" id="GO:0022857">
    <property type="term" value="F:transmembrane transporter activity"/>
    <property type="evidence" value="ECO:0007669"/>
    <property type="project" value="InterPro"/>
</dbReference>
<feature type="transmembrane region" description="Helical" evidence="1">
    <location>
        <begin position="89"/>
        <end position="110"/>
    </location>
</feature>
<dbReference type="SUPFAM" id="SSF103473">
    <property type="entry name" value="MFS general substrate transporter"/>
    <property type="match status" value="1"/>
</dbReference>
<keyword evidence="1" id="KW-1133">Transmembrane helix</keyword>
<gene>
    <name evidence="2" type="ORF">COCSUDRAFT_39661</name>
</gene>
<dbReference type="Proteomes" id="UP000007264">
    <property type="component" value="Unassembled WGS sequence"/>
</dbReference>
<feature type="transmembrane region" description="Helical" evidence="1">
    <location>
        <begin position="122"/>
        <end position="141"/>
    </location>
</feature>
<dbReference type="RefSeq" id="XP_005651158.1">
    <property type="nucleotide sequence ID" value="XM_005651101.1"/>
</dbReference>
<dbReference type="Pfam" id="PF07690">
    <property type="entry name" value="MFS_1"/>
    <property type="match status" value="1"/>
</dbReference>
<dbReference type="EMBL" id="AGSI01000002">
    <property type="protein sequence ID" value="EIE26614.1"/>
    <property type="molecule type" value="Genomic_DNA"/>
</dbReference>
<dbReference type="KEGG" id="csl:COCSUDRAFT_39661"/>
<feature type="transmembrane region" description="Helical" evidence="1">
    <location>
        <begin position="49"/>
        <end position="69"/>
    </location>
</feature>
<dbReference type="GeneID" id="17044624"/>
<dbReference type="AlphaFoldDB" id="I0Z7J5"/>